<dbReference type="SMART" id="SM00382">
    <property type="entry name" value="AAA"/>
    <property type="match status" value="1"/>
</dbReference>
<dbReference type="RefSeq" id="WP_214814045.1">
    <property type="nucleotide sequence ID" value="NZ_CP075899.1"/>
</dbReference>
<protein>
    <submittedName>
        <fullName evidence="2">AAA family ATPase</fullName>
    </submittedName>
</protein>
<keyword evidence="2" id="KW-0614">Plasmid</keyword>
<geneLocation type="plasmid" evidence="2 3">
    <name>p2</name>
</geneLocation>
<organism evidence="2 3">
    <name type="scientific">Exiguobacterium acetylicum</name>
    <name type="common">Brevibacterium acetylicum</name>
    <dbReference type="NCBI Taxonomy" id="41170"/>
    <lineage>
        <taxon>Bacteria</taxon>
        <taxon>Bacillati</taxon>
        <taxon>Bacillota</taxon>
        <taxon>Bacilli</taxon>
        <taxon>Bacillales</taxon>
        <taxon>Bacillales Family XII. Incertae Sedis</taxon>
        <taxon>Exiguobacterium</taxon>
    </lineage>
</organism>
<dbReference type="Proteomes" id="UP000679498">
    <property type="component" value="Plasmid p2"/>
</dbReference>
<dbReference type="EMBL" id="CP075899">
    <property type="protein sequence ID" value="QWB31934.1"/>
    <property type="molecule type" value="Genomic_DNA"/>
</dbReference>
<gene>
    <name evidence="2" type="ORF">KKI46_17120</name>
</gene>
<dbReference type="InterPro" id="IPR003593">
    <property type="entry name" value="AAA+_ATPase"/>
</dbReference>
<dbReference type="GeneID" id="88813426"/>
<dbReference type="InterPro" id="IPR041685">
    <property type="entry name" value="AAA_GajA/Old/RecF-like"/>
</dbReference>
<evidence type="ECO:0000313" key="3">
    <source>
        <dbReference type="Proteomes" id="UP000679498"/>
    </source>
</evidence>
<accession>A0ABX8GEW7</accession>
<proteinExistence type="predicted"/>
<dbReference type="InterPro" id="IPR027417">
    <property type="entry name" value="P-loop_NTPase"/>
</dbReference>
<keyword evidence="3" id="KW-1185">Reference proteome</keyword>
<dbReference type="Gene3D" id="3.40.50.300">
    <property type="entry name" value="P-loop containing nucleotide triphosphate hydrolases"/>
    <property type="match status" value="1"/>
</dbReference>
<sequence>MRLLLNRLYEHEEVDIPIDDKLTIFIGNNGSGKTTILNMIYNVLNCNFKPFIELEFDKLTFVMEESDYTNNQENLNPLIRSITLLRVEKGEDFELYITYELTNQDSYSFKLYKHGLPFYEVDYIIETENAPDGSYVNGFNNGAFSDSLERISKSYPDLDFNIWELKKSILYFPTYRRIDSDLLNLLEQNHNNRFEGDFENIKKLFDSLPTNNKIVGINNNDIDHIFKKYSSELQSVNTEGLNDVLKGIINQLLEGAYSYTNEKELSFSHVYQYRSQSKKENFSEAPEKLIQLANQLQLDNVNRESISEYFKMQERYNIHTPFSISNDTDSSDIKGPTTEDINRMMFSMNGNNDLILKLIDSYSNHLKYLDEFLRPYEYLSENFNNFFQQKIKLNMSSKNYKIELSKSFKEMSTGEKQILTILCYSALFKSNAYRPLIIIDEPELSLHMSWQMKLLPALLKLPNKARLIIATHSPYIAYDEYNDYIFAVGETDD</sequence>
<dbReference type="SUPFAM" id="SSF52540">
    <property type="entry name" value="P-loop containing nucleoside triphosphate hydrolases"/>
    <property type="match status" value="2"/>
</dbReference>
<dbReference type="Pfam" id="PF13175">
    <property type="entry name" value="AAA_15"/>
    <property type="match status" value="1"/>
</dbReference>
<dbReference type="PANTHER" id="PTHR43581">
    <property type="entry name" value="ATP/GTP PHOSPHATASE"/>
    <property type="match status" value="1"/>
</dbReference>
<evidence type="ECO:0000313" key="2">
    <source>
        <dbReference type="EMBL" id="QWB31934.1"/>
    </source>
</evidence>
<dbReference type="InterPro" id="IPR051396">
    <property type="entry name" value="Bact_Antivir_Def_Nuclease"/>
</dbReference>
<feature type="domain" description="AAA+ ATPase" evidence="1">
    <location>
        <begin position="19"/>
        <end position="492"/>
    </location>
</feature>
<reference evidence="2 3" key="1">
    <citation type="submission" date="2021-05" db="EMBL/GenBank/DDBJ databases">
        <title>Biocontrol using Exiguobacterium acetylicum SI17 against litchi downy blight caused by Peronophythora litchii.</title>
        <authorList>
            <person name="Zheng L."/>
        </authorList>
    </citation>
    <scope>NUCLEOTIDE SEQUENCE [LARGE SCALE GENOMIC DNA]</scope>
    <source>
        <strain evidence="2 3">SI17</strain>
        <plasmid evidence="2 3">p2</plasmid>
    </source>
</reference>
<evidence type="ECO:0000259" key="1">
    <source>
        <dbReference type="SMART" id="SM00382"/>
    </source>
</evidence>
<dbReference type="PANTHER" id="PTHR43581:SF2">
    <property type="entry name" value="EXCINUCLEASE ATPASE SUBUNIT"/>
    <property type="match status" value="1"/>
</dbReference>
<name>A0ABX8GEW7_EXIAC</name>